<name>A0A0K2SXN2_LEPSM</name>
<sequence>QKIRFCHIILNIYSYSKDIIIIFSKIHSCLQKLKFLTFFSSNIKFSSKCKVSFFGEGLQPFYLNPLRTPLTVHQ</sequence>
<accession>A0A0K2SXN2</accession>
<evidence type="ECO:0000313" key="1">
    <source>
        <dbReference type="EMBL" id="CDW18275.1"/>
    </source>
</evidence>
<protein>
    <submittedName>
        <fullName evidence="1">Uncharacterized protein</fullName>
    </submittedName>
</protein>
<feature type="non-terminal residue" evidence="1">
    <location>
        <position position="1"/>
    </location>
</feature>
<dbReference type="EMBL" id="HACA01000914">
    <property type="protein sequence ID" value="CDW18275.1"/>
    <property type="molecule type" value="Transcribed_RNA"/>
</dbReference>
<reference evidence="1" key="1">
    <citation type="submission" date="2014-05" db="EMBL/GenBank/DDBJ databases">
        <authorList>
            <person name="Chronopoulou M."/>
        </authorList>
    </citation>
    <scope>NUCLEOTIDE SEQUENCE</scope>
    <source>
        <tissue evidence="1">Whole organism</tissue>
    </source>
</reference>
<dbReference type="AlphaFoldDB" id="A0A0K2SXN2"/>
<organism evidence="1">
    <name type="scientific">Lepeophtheirus salmonis</name>
    <name type="common">Salmon louse</name>
    <name type="synonym">Caligus salmonis</name>
    <dbReference type="NCBI Taxonomy" id="72036"/>
    <lineage>
        <taxon>Eukaryota</taxon>
        <taxon>Metazoa</taxon>
        <taxon>Ecdysozoa</taxon>
        <taxon>Arthropoda</taxon>
        <taxon>Crustacea</taxon>
        <taxon>Multicrustacea</taxon>
        <taxon>Hexanauplia</taxon>
        <taxon>Copepoda</taxon>
        <taxon>Siphonostomatoida</taxon>
        <taxon>Caligidae</taxon>
        <taxon>Lepeophtheirus</taxon>
    </lineage>
</organism>
<proteinExistence type="predicted"/>